<dbReference type="EMBL" id="UZAL01044763">
    <property type="protein sequence ID" value="VDP82805.1"/>
    <property type="molecule type" value="Genomic_DNA"/>
</dbReference>
<accession>A0A183Q1T0</accession>
<dbReference type="Proteomes" id="UP000269396">
    <property type="component" value="Unassembled WGS sequence"/>
</dbReference>
<gene>
    <name evidence="1" type="ORF">SMTD_LOCUS20565</name>
</gene>
<keyword evidence="2" id="KW-1185">Reference proteome</keyword>
<dbReference type="AlphaFoldDB" id="A0A183Q1T0"/>
<protein>
    <submittedName>
        <fullName evidence="1">Uncharacterized protein</fullName>
    </submittedName>
</protein>
<proteinExistence type="predicted"/>
<evidence type="ECO:0000313" key="2">
    <source>
        <dbReference type="Proteomes" id="UP000269396"/>
    </source>
</evidence>
<organism evidence="1 2">
    <name type="scientific">Schistosoma mattheei</name>
    <dbReference type="NCBI Taxonomy" id="31246"/>
    <lineage>
        <taxon>Eukaryota</taxon>
        <taxon>Metazoa</taxon>
        <taxon>Spiralia</taxon>
        <taxon>Lophotrochozoa</taxon>
        <taxon>Platyhelminthes</taxon>
        <taxon>Trematoda</taxon>
        <taxon>Digenea</taxon>
        <taxon>Strigeidida</taxon>
        <taxon>Schistosomatoidea</taxon>
        <taxon>Schistosomatidae</taxon>
        <taxon>Schistosoma</taxon>
    </lineage>
</organism>
<name>A0A183Q1T0_9TREM</name>
<reference evidence="1 2" key="1">
    <citation type="submission" date="2018-11" db="EMBL/GenBank/DDBJ databases">
        <authorList>
            <consortium name="Pathogen Informatics"/>
        </authorList>
    </citation>
    <scope>NUCLEOTIDE SEQUENCE [LARGE SCALE GENOMIC DNA]</scope>
    <source>
        <strain>Denwood</strain>
        <strain evidence="2">Zambia</strain>
    </source>
</reference>
<evidence type="ECO:0000313" key="1">
    <source>
        <dbReference type="EMBL" id="VDP82805.1"/>
    </source>
</evidence>
<sequence>MNYTENKSESIQQQDLLPFLDIPAAKHRRKRQLLQAFLLRGVIVQAF</sequence>